<protein>
    <submittedName>
        <fullName evidence="6">Uncharacterized protein LOC104234106</fullName>
    </submittedName>
</protein>
<dbReference type="Proteomes" id="UP000189701">
    <property type="component" value="Unplaced"/>
</dbReference>
<dbReference type="PROSITE" id="PS50891">
    <property type="entry name" value="LOB"/>
    <property type="match status" value="1"/>
</dbReference>
<keyword evidence="5" id="KW-1185">Reference proteome</keyword>
<organism evidence="5 6">
    <name type="scientific">Nicotiana sylvestris</name>
    <name type="common">Wood tobacco</name>
    <name type="synonym">South American tobacco</name>
    <dbReference type="NCBI Taxonomy" id="4096"/>
    <lineage>
        <taxon>Eukaryota</taxon>
        <taxon>Viridiplantae</taxon>
        <taxon>Streptophyta</taxon>
        <taxon>Embryophyta</taxon>
        <taxon>Tracheophyta</taxon>
        <taxon>Spermatophyta</taxon>
        <taxon>Magnoliopsida</taxon>
        <taxon>eudicotyledons</taxon>
        <taxon>Gunneridae</taxon>
        <taxon>Pentapetalae</taxon>
        <taxon>asterids</taxon>
        <taxon>lamiids</taxon>
        <taxon>Solanales</taxon>
        <taxon>Solanaceae</taxon>
        <taxon>Nicotianoideae</taxon>
        <taxon>Nicotianeae</taxon>
        <taxon>Nicotiana</taxon>
    </lineage>
</organism>
<accession>A0A1U7XHF7</accession>
<feature type="domain" description="LOB" evidence="4">
    <location>
        <begin position="52"/>
        <end position="153"/>
    </location>
</feature>
<reference evidence="6" key="2">
    <citation type="submission" date="2025-08" db="UniProtKB">
        <authorList>
            <consortium name="RefSeq"/>
        </authorList>
    </citation>
    <scope>IDENTIFICATION</scope>
    <source>
        <tissue evidence="6">Leaf</tissue>
    </source>
</reference>
<keyword evidence="3" id="KW-1133">Transmembrane helix</keyword>
<feature type="compositionally biased region" description="Low complexity" evidence="2">
    <location>
        <begin position="12"/>
        <end position="24"/>
    </location>
</feature>
<gene>
    <name evidence="6" type="primary">LOC104234106</name>
</gene>
<evidence type="ECO:0000256" key="2">
    <source>
        <dbReference type="SAM" id="MobiDB-lite"/>
    </source>
</evidence>
<sequence length="438" mass="48801">MTNVVNNTQNISSSATTSAVTTSTGVRSNPKNITRVASRGGGSGGSGANGSQACAACKYQRRRCAPDCPLAPYFPAERQKDFLNAHKLFGVSNILKVLKNVPPFQKENAMKALIFEANIRADDPVGGCHRVIQNLHRQINLYQSQLQLVYHQIVRVQEAAIREQQNFNTMTSVRGTNRNLNFDMLPLHGLHGFNKSNSICLGEAGSSSQIVKGKGVERFNNVEEFEVKTMMTHSNSKQPLIESEDIKPYFGSIHNFKGKGVATELSPSLFAIAKAFFAFARVAITNCGSQMRHLQFVFSCIQVLISSSCADHRGRDSRLVLRIHHMMFSMALCQMEEYDSGIQIAESDLHPFWAGYLHFGIKGSRRDNFRFIGGLFSVGIVVAVEQGASEEMWWFMSFWATWFVLRSSVFGALFGIIAYRLSKEMGQLRSVGSAWQWK</sequence>
<keyword evidence="3" id="KW-0472">Membrane</keyword>
<evidence type="ECO:0000256" key="1">
    <source>
        <dbReference type="ARBA" id="ARBA00005474"/>
    </source>
</evidence>
<evidence type="ECO:0000313" key="6">
    <source>
        <dbReference type="RefSeq" id="XP_009785905.1"/>
    </source>
</evidence>
<dbReference type="AlphaFoldDB" id="A0A1U7XHF7"/>
<feature type="compositionally biased region" description="Polar residues" evidence="2">
    <location>
        <begin position="1"/>
        <end position="11"/>
    </location>
</feature>
<feature type="compositionally biased region" description="Gly residues" evidence="2">
    <location>
        <begin position="39"/>
        <end position="48"/>
    </location>
</feature>
<comment type="similarity">
    <text evidence="1">Belongs to the LOB domain-containing protein family.</text>
</comment>
<dbReference type="InterPro" id="IPR004883">
    <property type="entry name" value="LOB"/>
</dbReference>
<dbReference type="Pfam" id="PF03195">
    <property type="entry name" value="LOB"/>
    <property type="match status" value="1"/>
</dbReference>
<dbReference type="RefSeq" id="XP_009785905.1">
    <property type="nucleotide sequence ID" value="XM_009787603.1"/>
</dbReference>
<dbReference type="PANTHER" id="PTHR31301:SF186">
    <property type="entry name" value="OS09G0364100 PROTEIN"/>
    <property type="match status" value="1"/>
</dbReference>
<evidence type="ECO:0000259" key="4">
    <source>
        <dbReference type="PROSITE" id="PS50891"/>
    </source>
</evidence>
<feature type="transmembrane region" description="Helical" evidence="3">
    <location>
        <begin position="394"/>
        <end position="419"/>
    </location>
</feature>
<dbReference type="STRING" id="4096.A0A1U7XHF7"/>
<evidence type="ECO:0000256" key="3">
    <source>
        <dbReference type="SAM" id="Phobius"/>
    </source>
</evidence>
<evidence type="ECO:0000313" key="5">
    <source>
        <dbReference type="Proteomes" id="UP000189701"/>
    </source>
</evidence>
<dbReference type="OrthoDB" id="1893065at2759"/>
<dbReference type="eggNOG" id="ENOG502RY2U">
    <property type="taxonomic scope" value="Eukaryota"/>
</dbReference>
<proteinExistence type="inferred from homology"/>
<dbReference type="PANTHER" id="PTHR31301">
    <property type="entry name" value="LOB DOMAIN-CONTAINING PROTEIN 4-RELATED"/>
    <property type="match status" value="1"/>
</dbReference>
<name>A0A1U7XHF7_NICSY</name>
<feature type="region of interest" description="Disordered" evidence="2">
    <location>
        <begin position="1"/>
        <end position="49"/>
    </location>
</feature>
<keyword evidence="3" id="KW-0812">Transmembrane</keyword>
<feature type="transmembrane region" description="Helical" evidence="3">
    <location>
        <begin position="369"/>
        <end position="388"/>
    </location>
</feature>
<reference evidence="5" key="1">
    <citation type="journal article" date="2013" name="Genome Biol.">
        <title>Reference genomes and transcriptomes of Nicotiana sylvestris and Nicotiana tomentosiformis.</title>
        <authorList>
            <person name="Sierro N."/>
            <person name="Battey J.N."/>
            <person name="Ouadi S."/>
            <person name="Bovet L."/>
            <person name="Goepfert S."/>
            <person name="Bakaher N."/>
            <person name="Peitsch M.C."/>
            <person name="Ivanov N.V."/>
        </authorList>
    </citation>
    <scope>NUCLEOTIDE SEQUENCE [LARGE SCALE GENOMIC DNA]</scope>
</reference>